<comment type="caution">
    <text evidence="1">The sequence shown here is derived from an EMBL/GenBank/DDBJ whole genome shotgun (WGS) entry which is preliminary data.</text>
</comment>
<proteinExistence type="predicted"/>
<evidence type="ECO:0000313" key="1">
    <source>
        <dbReference type="EMBL" id="TWO34786.1"/>
    </source>
</evidence>
<dbReference type="SUPFAM" id="SSF160379">
    <property type="entry name" value="SP0830-like"/>
    <property type="match status" value="1"/>
</dbReference>
<organism evidence="1 2">
    <name type="scientific">Seonamhaeicola sediminis</name>
    <dbReference type="NCBI Taxonomy" id="2528206"/>
    <lineage>
        <taxon>Bacteria</taxon>
        <taxon>Pseudomonadati</taxon>
        <taxon>Bacteroidota</taxon>
        <taxon>Flavobacteriia</taxon>
        <taxon>Flavobacteriales</taxon>
        <taxon>Flavobacteriaceae</taxon>
    </lineage>
</organism>
<dbReference type="Proteomes" id="UP000295814">
    <property type="component" value="Unassembled WGS sequence"/>
</dbReference>
<sequence length="179" mass="20652">MDTYIGLFRGVNVSGQKKMSMAKLREALSKIGLKNVQTYIQSGNIIFQFLKENNNIIALKIQKTIESHFGLEVPVLVFTPKDLKRIFDECPFKKDKKESSYFTLLYEKPNKDLVLEISNISYPNEDFFITPSCVYFCCSKGYGKAKCNNIFFEKKLKVIATTRNYKTIRKLLSLTSQLD</sequence>
<dbReference type="PANTHER" id="PTHR36439">
    <property type="entry name" value="BLL4334 PROTEIN"/>
    <property type="match status" value="1"/>
</dbReference>
<dbReference type="Pfam" id="PF08002">
    <property type="entry name" value="DUF1697"/>
    <property type="match status" value="1"/>
</dbReference>
<name>A0A562YI95_9FLAO</name>
<protein>
    <submittedName>
        <fullName evidence="1">DUF1697 domain-containing protein</fullName>
    </submittedName>
</protein>
<dbReference type="EMBL" id="SMZJ02000001">
    <property type="protein sequence ID" value="TWO34786.1"/>
    <property type="molecule type" value="Genomic_DNA"/>
</dbReference>
<keyword evidence="2" id="KW-1185">Reference proteome</keyword>
<gene>
    <name evidence="1" type="ORF">E1J38_001725</name>
</gene>
<reference evidence="1 2" key="1">
    <citation type="submission" date="2019-07" db="EMBL/GenBank/DDBJ databases">
        <title>Seonamhaeicola sp. W255 draft genome.</title>
        <authorList>
            <person name="Zhang X.-Y."/>
            <person name="Zhang R."/>
            <person name="Zhong Y.-L."/>
            <person name="Du Z.-J."/>
        </authorList>
    </citation>
    <scope>NUCLEOTIDE SEQUENCE [LARGE SCALE GENOMIC DNA]</scope>
    <source>
        <strain evidence="1 2">W255</strain>
    </source>
</reference>
<dbReference type="Gene3D" id="3.30.70.1280">
    <property type="entry name" value="SP0830-like domains"/>
    <property type="match status" value="1"/>
</dbReference>
<dbReference type="OrthoDB" id="9806494at2"/>
<dbReference type="PIRSF" id="PIRSF008502">
    <property type="entry name" value="UCP008502"/>
    <property type="match status" value="1"/>
</dbReference>
<evidence type="ECO:0000313" key="2">
    <source>
        <dbReference type="Proteomes" id="UP000295814"/>
    </source>
</evidence>
<dbReference type="AlphaFoldDB" id="A0A562YI95"/>
<accession>A0A562YI95</accession>
<dbReference type="PANTHER" id="PTHR36439:SF1">
    <property type="entry name" value="DUF1697 DOMAIN-CONTAINING PROTEIN"/>
    <property type="match status" value="1"/>
</dbReference>
<dbReference type="InterPro" id="IPR012545">
    <property type="entry name" value="DUF1697"/>
</dbReference>